<feature type="domain" description="Lycopene cyclase" evidence="9">
    <location>
        <begin position="8"/>
        <end position="97"/>
    </location>
</feature>
<dbReference type="Pfam" id="PF18916">
    <property type="entry name" value="Lycopene_cyc"/>
    <property type="match status" value="1"/>
</dbReference>
<feature type="transmembrane region" description="Helical" evidence="8">
    <location>
        <begin position="77"/>
        <end position="96"/>
    </location>
</feature>
<sequence length="111" mass="12422">MDPGRWSYVAVLGFVLIGCLWLELALRTRVLVRTRRLLASMIVPVLVFYAWDAYAVASGHWTFDPDRILGIRLPGGVPIDEVLFFLVIPLASILTLEAVRSVRGWKAGDEP</sequence>
<evidence type="ECO:0000259" key="9">
    <source>
        <dbReference type="Pfam" id="PF18916"/>
    </source>
</evidence>
<dbReference type="GO" id="GO:0016020">
    <property type="term" value="C:membrane"/>
    <property type="evidence" value="ECO:0007669"/>
    <property type="project" value="UniProtKB-SubCell"/>
</dbReference>
<accession>A0A6J7K9H7</accession>
<dbReference type="InterPro" id="IPR017825">
    <property type="entry name" value="Lycopene_cyclase_dom"/>
</dbReference>
<organism evidence="10">
    <name type="scientific">freshwater metagenome</name>
    <dbReference type="NCBI Taxonomy" id="449393"/>
    <lineage>
        <taxon>unclassified sequences</taxon>
        <taxon>metagenomes</taxon>
        <taxon>ecological metagenomes</taxon>
    </lineage>
</organism>
<proteinExistence type="predicted"/>
<gene>
    <name evidence="10" type="ORF">UFOPK3772_01621</name>
</gene>
<feature type="transmembrane region" description="Helical" evidence="8">
    <location>
        <begin position="6"/>
        <end position="25"/>
    </location>
</feature>
<dbReference type="NCBIfam" id="TIGR03462">
    <property type="entry name" value="CarR_dom_SF"/>
    <property type="match status" value="1"/>
</dbReference>
<evidence type="ECO:0000256" key="5">
    <source>
        <dbReference type="ARBA" id="ARBA00022989"/>
    </source>
</evidence>
<keyword evidence="7" id="KW-0413">Isomerase</keyword>
<evidence type="ECO:0000256" key="6">
    <source>
        <dbReference type="ARBA" id="ARBA00023136"/>
    </source>
</evidence>
<evidence type="ECO:0000256" key="4">
    <source>
        <dbReference type="ARBA" id="ARBA00022746"/>
    </source>
</evidence>
<keyword evidence="6 8" id="KW-0472">Membrane</keyword>
<reference evidence="10" key="1">
    <citation type="submission" date="2020-05" db="EMBL/GenBank/DDBJ databases">
        <authorList>
            <person name="Chiriac C."/>
            <person name="Salcher M."/>
            <person name="Ghai R."/>
            <person name="Kavagutti S V."/>
        </authorList>
    </citation>
    <scope>NUCLEOTIDE SEQUENCE</scope>
</reference>
<dbReference type="GO" id="GO:0045436">
    <property type="term" value="F:lycopene beta cyclase activity"/>
    <property type="evidence" value="ECO:0007669"/>
    <property type="project" value="UniProtKB-ARBA"/>
</dbReference>
<evidence type="ECO:0000256" key="1">
    <source>
        <dbReference type="ARBA" id="ARBA00004141"/>
    </source>
</evidence>
<dbReference type="GO" id="GO:0016872">
    <property type="term" value="F:intramolecular lyase activity"/>
    <property type="evidence" value="ECO:0007669"/>
    <property type="project" value="InterPro"/>
</dbReference>
<comment type="pathway">
    <text evidence="2">Carotenoid biosynthesis.</text>
</comment>
<dbReference type="GO" id="GO:0016117">
    <property type="term" value="P:carotenoid biosynthetic process"/>
    <property type="evidence" value="ECO:0007669"/>
    <property type="project" value="UniProtKB-KW"/>
</dbReference>
<keyword evidence="3 8" id="KW-0812">Transmembrane</keyword>
<dbReference type="AlphaFoldDB" id="A0A6J7K9H7"/>
<keyword evidence="4" id="KW-0125">Carotenoid biosynthesis</keyword>
<comment type="subcellular location">
    <subcellularLocation>
        <location evidence="1">Membrane</location>
        <topology evidence="1">Multi-pass membrane protein</topology>
    </subcellularLocation>
</comment>
<evidence type="ECO:0000256" key="3">
    <source>
        <dbReference type="ARBA" id="ARBA00022692"/>
    </source>
</evidence>
<evidence type="ECO:0000313" key="10">
    <source>
        <dbReference type="EMBL" id="CAB4952187.1"/>
    </source>
</evidence>
<keyword evidence="5 8" id="KW-1133">Transmembrane helix</keyword>
<evidence type="ECO:0000256" key="7">
    <source>
        <dbReference type="ARBA" id="ARBA00023235"/>
    </source>
</evidence>
<evidence type="ECO:0000256" key="2">
    <source>
        <dbReference type="ARBA" id="ARBA00004829"/>
    </source>
</evidence>
<dbReference type="PROSITE" id="PS51257">
    <property type="entry name" value="PROKAR_LIPOPROTEIN"/>
    <property type="match status" value="1"/>
</dbReference>
<name>A0A6J7K9H7_9ZZZZ</name>
<feature type="transmembrane region" description="Helical" evidence="8">
    <location>
        <begin position="37"/>
        <end position="57"/>
    </location>
</feature>
<protein>
    <submittedName>
        <fullName evidence="10">Unannotated protein</fullName>
    </submittedName>
</protein>
<evidence type="ECO:0000256" key="8">
    <source>
        <dbReference type="SAM" id="Phobius"/>
    </source>
</evidence>
<dbReference type="EMBL" id="CAFBNE010000048">
    <property type="protein sequence ID" value="CAB4952187.1"/>
    <property type="molecule type" value="Genomic_DNA"/>
</dbReference>
<dbReference type="GO" id="GO:0016120">
    <property type="term" value="P:carotene biosynthetic process"/>
    <property type="evidence" value="ECO:0007669"/>
    <property type="project" value="UniProtKB-ARBA"/>
</dbReference>